<dbReference type="SUPFAM" id="SSF46785">
    <property type="entry name" value="Winged helix' DNA-binding domain"/>
    <property type="match status" value="1"/>
</dbReference>
<dbReference type="PROSITE" id="PS51077">
    <property type="entry name" value="HTH_ICLR"/>
    <property type="match status" value="1"/>
</dbReference>
<dbReference type="SMART" id="SM00346">
    <property type="entry name" value="HTH_ICLR"/>
    <property type="match status" value="1"/>
</dbReference>
<dbReference type="InterPro" id="IPR014757">
    <property type="entry name" value="Tscrpt_reg_IclR_C"/>
</dbReference>
<dbReference type="EMBL" id="JACCCW010000001">
    <property type="protein sequence ID" value="NYF78681.1"/>
    <property type="molecule type" value="Genomic_DNA"/>
</dbReference>
<dbReference type="Pfam" id="PF01614">
    <property type="entry name" value="IclR_C"/>
    <property type="match status" value="1"/>
</dbReference>
<dbReference type="InterPro" id="IPR005471">
    <property type="entry name" value="Tscrpt_reg_IclR_N"/>
</dbReference>
<keyword evidence="2 6" id="KW-0238">DNA-binding</keyword>
<feature type="domain" description="HTH iclR-type" evidence="4">
    <location>
        <begin position="11"/>
        <end position="72"/>
    </location>
</feature>
<dbReference type="PANTHER" id="PTHR30136">
    <property type="entry name" value="HELIX-TURN-HELIX TRANSCRIPTIONAL REGULATOR, ICLR FAMILY"/>
    <property type="match status" value="1"/>
</dbReference>
<dbReference type="InterPro" id="IPR036388">
    <property type="entry name" value="WH-like_DNA-bd_sf"/>
</dbReference>
<evidence type="ECO:0000256" key="2">
    <source>
        <dbReference type="ARBA" id="ARBA00023125"/>
    </source>
</evidence>
<evidence type="ECO:0000259" key="5">
    <source>
        <dbReference type="PROSITE" id="PS51078"/>
    </source>
</evidence>
<name>A0A7Y9PGE1_9BACT</name>
<dbReference type="PROSITE" id="PS51078">
    <property type="entry name" value="ICLR_ED"/>
    <property type="match status" value="1"/>
</dbReference>
<dbReference type="Pfam" id="PF09339">
    <property type="entry name" value="HTH_IclR"/>
    <property type="match status" value="1"/>
</dbReference>
<evidence type="ECO:0000259" key="4">
    <source>
        <dbReference type="PROSITE" id="PS51077"/>
    </source>
</evidence>
<feature type="domain" description="IclR-ED" evidence="5">
    <location>
        <begin position="73"/>
        <end position="252"/>
    </location>
</feature>
<accession>A0A7Y9PGE1</accession>
<keyword evidence="7" id="KW-1185">Reference proteome</keyword>
<keyword evidence="3" id="KW-0804">Transcription</keyword>
<evidence type="ECO:0000256" key="3">
    <source>
        <dbReference type="ARBA" id="ARBA00023163"/>
    </source>
</evidence>
<keyword evidence="1" id="KW-0805">Transcription regulation</keyword>
<dbReference type="GO" id="GO:0045892">
    <property type="term" value="P:negative regulation of DNA-templated transcription"/>
    <property type="evidence" value="ECO:0007669"/>
    <property type="project" value="TreeGrafter"/>
</dbReference>
<comment type="caution">
    <text evidence="6">The sequence shown here is derived from an EMBL/GenBank/DDBJ whole genome shotgun (WGS) entry which is preliminary data.</text>
</comment>
<dbReference type="Gene3D" id="3.30.450.40">
    <property type="match status" value="1"/>
</dbReference>
<evidence type="ECO:0000313" key="6">
    <source>
        <dbReference type="EMBL" id="NYF78681.1"/>
    </source>
</evidence>
<dbReference type="RefSeq" id="WP_179488305.1">
    <property type="nucleotide sequence ID" value="NZ_JACCCW010000001.1"/>
</dbReference>
<sequence length="281" mass="31179">MKTLKSNSYATPALEKGLDILELLARQSSGLTKSDIARELNRTVSEVFRMLVCLETRGYISQHDGDKYSLTLHLFRMVQEHPPTERLQAEALPVMHWLAQHAKQSCHMGVVEGWQVVILAQVNSPTNSGFYVKLGSVIDLMEAATGQVILAHQPPERRKQTLAQWQHEMGEDPPADLPMHLARIQKRGYEERVSYQVRGVVNISYPIFGSGGSAVGALTVPYMQRHGDTVEMDEVRSLLQEACSRISLAIGGGGRQLRAEPEVEMKGVRKGRGAKGKASLR</sequence>
<dbReference type="SUPFAM" id="SSF55781">
    <property type="entry name" value="GAF domain-like"/>
    <property type="match status" value="1"/>
</dbReference>
<gene>
    <name evidence="6" type="ORF">HDF17_000968</name>
</gene>
<organism evidence="6 7">
    <name type="scientific">Granulicella arctica</name>
    <dbReference type="NCBI Taxonomy" id="940613"/>
    <lineage>
        <taxon>Bacteria</taxon>
        <taxon>Pseudomonadati</taxon>
        <taxon>Acidobacteriota</taxon>
        <taxon>Terriglobia</taxon>
        <taxon>Terriglobales</taxon>
        <taxon>Acidobacteriaceae</taxon>
        <taxon>Granulicella</taxon>
    </lineage>
</organism>
<dbReference type="AlphaFoldDB" id="A0A7Y9PGE1"/>
<protein>
    <submittedName>
        <fullName evidence="6">DNA-binding IclR family transcriptional regulator</fullName>
    </submittedName>
</protein>
<dbReference type="InterPro" id="IPR050707">
    <property type="entry name" value="HTH_MetabolicPath_Reg"/>
</dbReference>
<proteinExistence type="predicted"/>
<dbReference type="GO" id="GO:0003700">
    <property type="term" value="F:DNA-binding transcription factor activity"/>
    <property type="evidence" value="ECO:0007669"/>
    <property type="project" value="TreeGrafter"/>
</dbReference>
<dbReference type="Gene3D" id="1.10.10.10">
    <property type="entry name" value="Winged helix-like DNA-binding domain superfamily/Winged helix DNA-binding domain"/>
    <property type="match status" value="1"/>
</dbReference>
<dbReference type="Proteomes" id="UP000589520">
    <property type="component" value="Unassembled WGS sequence"/>
</dbReference>
<dbReference type="GO" id="GO:0003677">
    <property type="term" value="F:DNA binding"/>
    <property type="evidence" value="ECO:0007669"/>
    <property type="project" value="UniProtKB-KW"/>
</dbReference>
<evidence type="ECO:0000256" key="1">
    <source>
        <dbReference type="ARBA" id="ARBA00023015"/>
    </source>
</evidence>
<dbReference type="PANTHER" id="PTHR30136:SF7">
    <property type="entry name" value="HTH-TYPE TRANSCRIPTIONAL REGULATOR KDGR-RELATED"/>
    <property type="match status" value="1"/>
</dbReference>
<dbReference type="InterPro" id="IPR029016">
    <property type="entry name" value="GAF-like_dom_sf"/>
</dbReference>
<reference evidence="6 7" key="1">
    <citation type="submission" date="2020-07" db="EMBL/GenBank/DDBJ databases">
        <title>Genomic Encyclopedia of Type Strains, Phase IV (KMG-V): Genome sequencing to study the core and pangenomes of soil and plant-associated prokaryotes.</title>
        <authorList>
            <person name="Whitman W."/>
        </authorList>
    </citation>
    <scope>NUCLEOTIDE SEQUENCE [LARGE SCALE GENOMIC DNA]</scope>
    <source>
        <strain evidence="6 7">X4EP2</strain>
    </source>
</reference>
<dbReference type="InterPro" id="IPR036390">
    <property type="entry name" value="WH_DNA-bd_sf"/>
</dbReference>
<evidence type="ECO:0000313" key="7">
    <source>
        <dbReference type="Proteomes" id="UP000589520"/>
    </source>
</evidence>